<proteinExistence type="predicted"/>
<evidence type="ECO:0000313" key="3">
    <source>
        <dbReference type="Proteomes" id="UP000475265"/>
    </source>
</evidence>
<dbReference type="Pfam" id="PF14534">
    <property type="entry name" value="DUF4440"/>
    <property type="match status" value="1"/>
</dbReference>
<dbReference type="EMBL" id="JAAAXX010000001">
    <property type="protein sequence ID" value="KAF2394071.1"/>
    <property type="molecule type" value="Genomic_DNA"/>
</dbReference>
<reference evidence="2 3" key="1">
    <citation type="submission" date="2019-12" db="EMBL/GenBank/DDBJ databases">
        <title>Endophytic bacteria associated with Panax ginseng seedlings.</title>
        <authorList>
            <person name="Park J.M."/>
            <person name="Shin R."/>
            <person name="Jo S.H."/>
        </authorList>
    </citation>
    <scope>NUCLEOTIDE SEQUENCE [LARGE SCALE GENOMIC DNA]</scope>
    <source>
        <strain evidence="2 3">PgKB32</strain>
    </source>
</reference>
<sequence length="130" mass="14745">MLSSMAHVDESSEIIEVLNAYHTAMVEARTPDLDRLLEPGFSLVHITGYVQPKHEWLDLVWSGDFNYHRIELVQNSLEVSVKGTGSRVQGRGIFNASINGMTAPWRLRFVLELKQHEGAWMIASARYTAF</sequence>
<dbReference type="RefSeq" id="WP_163909370.1">
    <property type="nucleotide sequence ID" value="NZ_JAAAXX010000001.1"/>
</dbReference>
<protein>
    <recommendedName>
        <fullName evidence="1">DUF4440 domain-containing protein</fullName>
    </recommendedName>
</protein>
<evidence type="ECO:0000259" key="1">
    <source>
        <dbReference type="Pfam" id="PF14534"/>
    </source>
</evidence>
<accession>A0A6L5BZP5</accession>
<dbReference type="Gene3D" id="3.10.450.50">
    <property type="match status" value="1"/>
</dbReference>
<feature type="domain" description="DUF4440" evidence="1">
    <location>
        <begin position="14"/>
        <end position="122"/>
    </location>
</feature>
<comment type="caution">
    <text evidence="2">The sequence shown here is derived from an EMBL/GenBank/DDBJ whole genome shotgun (WGS) entry which is preliminary data.</text>
</comment>
<organism evidence="2 3">
    <name type="scientific">Pseudomonas frederiksbergensis</name>
    <dbReference type="NCBI Taxonomy" id="104087"/>
    <lineage>
        <taxon>Bacteria</taxon>
        <taxon>Pseudomonadati</taxon>
        <taxon>Pseudomonadota</taxon>
        <taxon>Gammaproteobacteria</taxon>
        <taxon>Pseudomonadales</taxon>
        <taxon>Pseudomonadaceae</taxon>
        <taxon>Pseudomonas</taxon>
    </lineage>
</organism>
<evidence type="ECO:0000313" key="2">
    <source>
        <dbReference type="EMBL" id="KAF2394071.1"/>
    </source>
</evidence>
<dbReference type="InterPro" id="IPR027843">
    <property type="entry name" value="DUF4440"/>
</dbReference>
<dbReference type="SUPFAM" id="SSF54427">
    <property type="entry name" value="NTF2-like"/>
    <property type="match status" value="1"/>
</dbReference>
<name>A0A6L5BZP5_9PSED</name>
<gene>
    <name evidence="2" type="ORF">FX983_02051</name>
</gene>
<dbReference type="Proteomes" id="UP000475265">
    <property type="component" value="Unassembled WGS sequence"/>
</dbReference>
<dbReference type="AlphaFoldDB" id="A0A6L5BZP5"/>
<dbReference type="InterPro" id="IPR032710">
    <property type="entry name" value="NTF2-like_dom_sf"/>
</dbReference>